<comment type="caution">
    <text evidence="3">The sequence shown here is derived from an EMBL/GenBank/DDBJ whole genome shotgun (WGS) entry which is preliminary data.</text>
</comment>
<reference evidence="3 4" key="1">
    <citation type="submission" date="2021-08" db="EMBL/GenBank/DDBJ databases">
        <title>Caldovatus sediminis gen. nov., sp. nov., a moderately thermophilic bacterium isolated from a hot spring.</title>
        <authorList>
            <person name="Hu C.-J."/>
            <person name="Li W.-J."/>
            <person name="Xian W.-D."/>
        </authorList>
    </citation>
    <scope>NUCLEOTIDE SEQUENCE [LARGE SCALE GENOMIC DNA]</scope>
    <source>
        <strain evidence="3 4">SYSU G05006</strain>
    </source>
</reference>
<dbReference type="Proteomes" id="UP001519924">
    <property type="component" value="Unassembled WGS sequence"/>
</dbReference>
<evidence type="ECO:0000256" key="2">
    <source>
        <dbReference type="SAM" id="SignalP"/>
    </source>
</evidence>
<feature type="compositionally biased region" description="Low complexity" evidence="1">
    <location>
        <begin position="74"/>
        <end position="87"/>
    </location>
</feature>
<accession>A0ABS7F6G7</accession>
<dbReference type="RefSeq" id="WP_220118992.1">
    <property type="nucleotide sequence ID" value="NZ_JAHZUY010000077.1"/>
</dbReference>
<organism evidence="3 4">
    <name type="scientific">Caldovatus aquaticus</name>
    <dbReference type="NCBI Taxonomy" id="2865671"/>
    <lineage>
        <taxon>Bacteria</taxon>
        <taxon>Pseudomonadati</taxon>
        <taxon>Pseudomonadota</taxon>
        <taxon>Alphaproteobacteria</taxon>
        <taxon>Acetobacterales</taxon>
        <taxon>Roseomonadaceae</taxon>
        <taxon>Caldovatus</taxon>
    </lineage>
</organism>
<dbReference type="EMBL" id="JAHZUY010000077">
    <property type="protein sequence ID" value="MBW8271217.1"/>
    <property type="molecule type" value="Genomic_DNA"/>
</dbReference>
<name>A0ABS7F6G7_9PROT</name>
<gene>
    <name evidence="3" type="ORF">K1J50_17200</name>
</gene>
<feature type="compositionally biased region" description="Low complexity" evidence="1">
    <location>
        <begin position="35"/>
        <end position="65"/>
    </location>
</feature>
<protein>
    <submittedName>
        <fullName evidence="3">Uncharacterized protein</fullName>
    </submittedName>
</protein>
<feature type="chain" id="PRO_5046977350" evidence="2">
    <location>
        <begin position="22"/>
        <end position="160"/>
    </location>
</feature>
<evidence type="ECO:0000313" key="3">
    <source>
        <dbReference type="EMBL" id="MBW8271217.1"/>
    </source>
</evidence>
<evidence type="ECO:0000313" key="4">
    <source>
        <dbReference type="Proteomes" id="UP001519924"/>
    </source>
</evidence>
<evidence type="ECO:0000256" key="1">
    <source>
        <dbReference type="SAM" id="MobiDB-lite"/>
    </source>
</evidence>
<proteinExistence type="predicted"/>
<keyword evidence="2" id="KW-0732">Signal</keyword>
<keyword evidence="4" id="KW-1185">Reference proteome</keyword>
<feature type="region of interest" description="Disordered" evidence="1">
    <location>
        <begin position="23"/>
        <end position="87"/>
    </location>
</feature>
<sequence>MRAFLALSVAILLAIAPRAEAARRSDTSGGAASGRPALARPAVSAAKPAASRPAAPASRAEAARSGRTIRGHARAAASRGVASADSRYASAHRLCPRGGAPGRGGRCRDAGAAEYGGGAARGLRWQAGLPPAGHTQRECPDGTLATLARGHDDVVRCVPL</sequence>
<feature type="signal peptide" evidence="2">
    <location>
        <begin position="1"/>
        <end position="21"/>
    </location>
</feature>